<organism evidence="13 14">
    <name type="scientific">Pseudonocardia humida</name>
    <dbReference type="NCBI Taxonomy" id="2800819"/>
    <lineage>
        <taxon>Bacteria</taxon>
        <taxon>Bacillati</taxon>
        <taxon>Actinomycetota</taxon>
        <taxon>Actinomycetes</taxon>
        <taxon>Pseudonocardiales</taxon>
        <taxon>Pseudonocardiaceae</taxon>
        <taxon>Pseudonocardia</taxon>
    </lineage>
</organism>
<evidence type="ECO:0000256" key="7">
    <source>
        <dbReference type="RuleBase" id="RU004326"/>
    </source>
</evidence>
<gene>
    <name evidence="13" type="primary">pgm</name>
    <name evidence="13" type="ORF">KDL28_31375</name>
</gene>
<dbReference type="GO" id="GO:0004614">
    <property type="term" value="F:phosphoglucomutase activity"/>
    <property type="evidence" value="ECO:0007669"/>
    <property type="project" value="UniProtKB-EC"/>
</dbReference>
<dbReference type="PROSITE" id="PS00710">
    <property type="entry name" value="PGM_PMM"/>
    <property type="match status" value="1"/>
</dbReference>
<comment type="caution">
    <text evidence="13">The sequence shown here is derived from an EMBL/GenBank/DDBJ whole genome shotgun (WGS) entry which is preliminary data.</text>
</comment>
<dbReference type="SUPFAM" id="SSF55957">
    <property type="entry name" value="Phosphoglucomutase, C-terminal domain"/>
    <property type="match status" value="1"/>
</dbReference>
<evidence type="ECO:0000256" key="2">
    <source>
        <dbReference type="ARBA" id="ARBA00010231"/>
    </source>
</evidence>
<name>A0ABT1A970_9PSEU</name>
<dbReference type="EC" id="5.4.2.2" evidence="13"/>
<evidence type="ECO:0000256" key="1">
    <source>
        <dbReference type="ARBA" id="ARBA00001946"/>
    </source>
</evidence>
<feature type="domain" description="Alpha-D-phosphohexomutase alpha/beta/alpha" evidence="12">
    <location>
        <begin position="317"/>
        <end position="434"/>
    </location>
</feature>
<evidence type="ECO:0000256" key="5">
    <source>
        <dbReference type="ARBA" id="ARBA00022842"/>
    </source>
</evidence>
<feature type="domain" description="Alpha-D-phosphohexomutase alpha/beta/alpha" evidence="10">
    <location>
        <begin position="40"/>
        <end position="180"/>
    </location>
</feature>
<dbReference type="PANTHER" id="PTHR45745:SF1">
    <property type="entry name" value="PHOSPHOGLUCOMUTASE 2B-RELATED"/>
    <property type="match status" value="1"/>
</dbReference>
<dbReference type="InterPro" id="IPR016055">
    <property type="entry name" value="A-D-PHexomutase_a/b/a-I/II/III"/>
</dbReference>
<dbReference type="CDD" id="cd05801">
    <property type="entry name" value="PGM_like3"/>
    <property type="match status" value="1"/>
</dbReference>
<evidence type="ECO:0000259" key="12">
    <source>
        <dbReference type="Pfam" id="PF02880"/>
    </source>
</evidence>
<keyword evidence="6 13" id="KW-0413">Isomerase</keyword>
<comment type="cofactor">
    <cofactor evidence="1">
        <name>Mg(2+)</name>
        <dbReference type="ChEBI" id="CHEBI:18420"/>
    </cofactor>
</comment>
<keyword evidence="4 7" id="KW-0479">Metal-binding</keyword>
<keyword evidence="14" id="KW-1185">Reference proteome</keyword>
<proteinExistence type="inferred from homology"/>
<evidence type="ECO:0000256" key="3">
    <source>
        <dbReference type="ARBA" id="ARBA00022553"/>
    </source>
</evidence>
<evidence type="ECO:0000256" key="8">
    <source>
        <dbReference type="SAM" id="MobiDB-lite"/>
    </source>
</evidence>
<sequence length="542" mass="57104">MSTHPRAGTRAQPEDLVDLSELLAAYHDRHPDPEDPAQRVAFGTSGHRGSSLKATYNDDHIAATSQAICEYRAAQGTDGPLFIGRDTHALSEPSWVTAIEVFQANGVHVLADGDDAFTPTPAVSHAILTHNRARVSGLADGVVVTPSHNPPADGGFKYNPPHGGPADTDATGWIADRANALLAAKLDGVKRSAIDRAGLGRYDFLGEYVADLPSVLDLDAVRDAGVRIGADPLGGASVAYWGAIAERHRLDLTVVNPEVDPRFAFMTLDWDGKIRMDCSSPYAMASLVSSRGEYTIATGNDADSDRHGIVTADGLMNPNHFLAVAIGYLYANRPGWAADAGVGKTAVSSSMIDRVAKDLGRELVETPVGFKWFVPGLLDGSIGFGGEESAGASFLRRDGGVWTTDKDGIILALLASEITAVTGSTPSERYRELTGRFGEPAYARTDVATSAEAKARLGKLSAEDVTATELAGDQITQRLTSAPGNGAALGGLKVVTEGGWFAARPSGTEDVYKVYAESFRGPDHLARIQEEAQAVVSAALGE</sequence>
<keyword evidence="5 7" id="KW-0460">Magnesium</keyword>
<comment type="similarity">
    <text evidence="2 7">Belongs to the phosphohexose mutase family.</text>
</comment>
<evidence type="ECO:0000259" key="9">
    <source>
        <dbReference type="Pfam" id="PF00408"/>
    </source>
</evidence>
<evidence type="ECO:0000259" key="10">
    <source>
        <dbReference type="Pfam" id="PF02878"/>
    </source>
</evidence>
<evidence type="ECO:0000256" key="6">
    <source>
        <dbReference type="ARBA" id="ARBA00023235"/>
    </source>
</evidence>
<feature type="domain" description="Alpha-D-phosphohexomutase alpha/beta/alpha" evidence="11">
    <location>
        <begin position="207"/>
        <end position="314"/>
    </location>
</feature>
<dbReference type="SUPFAM" id="SSF53738">
    <property type="entry name" value="Phosphoglucomutase, first 3 domains"/>
    <property type="match status" value="3"/>
</dbReference>
<dbReference type="Gene3D" id="3.30.310.50">
    <property type="entry name" value="Alpha-D-phosphohexomutase, C-terminal domain"/>
    <property type="match status" value="1"/>
</dbReference>
<dbReference type="EMBL" id="JAGSOV010000068">
    <property type="protein sequence ID" value="MCO1659580.1"/>
    <property type="molecule type" value="Genomic_DNA"/>
</dbReference>
<evidence type="ECO:0000259" key="11">
    <source>
        <dbReference type="Pfam" id="PF02879"/>
    </source>
</evidence>
<dbReference type="PANTHER" id="PTHR45745">
    <property type="entry name" value="PHOSPHOMANNOMUTASE 45A"/>
    <property type="match status" value="1"/>
</dbReference>
<dbReference type="InterPro" id="IPR016066">
    <property type="entry name" value="A-D-PHexomutase_CS"/>
</dbReference>
<dbReference type="InterPro" id="IPR036900">
    <property type="entry name" value="A-D-PHexomutase_C_sf"/>
</dbReference>
<keyword evidence="3" id="KW-0597">Phosphoprotein</keyword>
<dbReference type="Gene3D" id="3.40.120.10">
    <property type="entry name" value="Alpha-D-Glucose-1,6-Bisphosphate, subunit A, domain 3"/>
    <property type="match status" value="3"/>
</dbReference>
<protein>
    <submittedName>
        <fullName evidence="13">Phosphoglucomutase (Alpha-D-glucose-1,6-bisphosphate-dependent)</fullName>
        <ecNumber evidence="13">5.4.2.2</ecNumber>
    </submittedName>
</protein>
<reference evidence="13" key="1">
    <citation type="submission" date="2021-04" db="EMBL/GenBank/DDBJ databases">
        <title>Pseudonocardia sp. nov., isolated from sandy soil of mangrove forest.</title>
        <authorList>
            <person name="Zan Z."/>
            <person name="Huang R."/>
            <person name="Liu W."/>
        </authorList>
    </citation>
    <scope>NUCLEOTIDE SEQUENCE</scope>
    <source>
        <strain evidence="13">S2-4</strain>
    </source>
</reference>
<dbReference type="RefSeq" id="WP_252444407.1">
    <property type="nucleotide sequence ID" value="NZ_JAGSOV010000068.1"/>
</dbReference>
<feature type="region of interest" description="Disordered" evidence="8">
    <location>
        <begin position="28"/>
        <end position="49"/>
    </location>
</feature>
<dbReference type="NCBIfam" id="TIGR01132">
    <property type="entry name" value="pgm"/>
    <property type="match status" value="1"/>
</dbReference>
<feature type="domain" description="Alpha-D-phosphohexomutase C-terminal" evidence="9">
    <location>
        <begin position="489"/>
        <end position="532"/>
    </location>
</feature>
<dbReference type="InterPro" id="IPR005852">
    <property type="entry name" value="PGM_a-D-Glc-sp"/>
</dbReference>
<dbReference type="Pfam" id="PF00408">
    <property type="entry name" value="PGM_PMM_IV"/>
    <property type="match status" value="1"/>
</dbReference>
<dbReference type="Pfam" id="PF02880">
    <property type="entry name" value="PGM_PMM_III"/>
    <property type="match status" value="1"/>
</dbReference>
<dbReference type="InterPro" id="IPR005843">
    <property type="entry name" value="A-D-PHexomutase_C"/>
</dbReference>
<dbReference type="Proteomes" id="UP001165283">
    <property type="component" value="Unassembled WGS sequence"/>
</dbReference>
<dbReference type="InterPro" id="IPR005844">
    <property type="entry name" value="A-D-PHexomutase_a/b/a-I"/>
</dbReference>
<feature type="compositionally biased region" description="Basic and acidic residues" evidence="8">
    <location>
        <begin position="28"/>
        <end position="37"/>
    </location>
</feature>
<dbReference type="Pfam" id="PF02878">
    <property type="entry name" value="PGM_PMM_I"/>
    <property type="match status" value="1"/>
</dbReference>
<dbReference type="Pfam" id="PF02879">
    <property type="entry name" value="PGM_PMM_II"/>
    <property type="match status" value="1"/>
</dbReference>
<accession>A0ABT1A970</accession>
<dbReference type="InterPro" id="IPR005845">
    <property type="entry name" value="A-D-PHexomutase_a/b/a-II"/>
</dbReference>
<dbReference type="InterPro" id="IPR005846">
    <property type="entry name" value="A-D-PHexomutase_a/b/a-III"/>
</dbReference>
<evidence type="ECO:0000313" key="14">
    <source>
        <dbReference type="Proteomes" id="UP001165283"/>
    </source>
</evidence>
<evidence type="ECO:0000256" key="4">
    <source>
        <dbReference type="ARBA" id="ARBA00022723"/>
    </source>
</evidence>
<evidence type="ECO:0000313" key="13">
    <source>
        <dbReference type="EMBL" id="MCO1659580.1"/>
    </source>
</evidence>